<dbReference type="STRING" id="561177.ANHYDRO_01936"/>
<keyword evidence="2" id="KW-1133">Transmembrane helix</keyword>
<evidence type="ECO:0000313" key="5">
    <source>
        <dbReference type="Proteomes" id="UP000005451"/>
    </source>
</evidence>
<dbReference type="PANTHER" id="PTHR46558">
    <property type="entry name" value="TRACRIPTIONAL REGULATORY PROTEIN-RELATED-RELATED"/>
    <property type="match status" value="1"/>
</dbReference>
<dbReference type="Gene3D" id="1.10.260.40">
    <property type="entry name" value="lambda repressor-like DNA-binding domains"/>
    <property type="match status" value="1"/>
</dbReference>
<dbReference type="GO" id="GO:0003677">
    <property type="term" value="F:DNA binding"/>
    <property type="evidence" value="ECO:0007669"/>
    <property type="project" value="UniProtKB-KW"/>
</dbReference>
<reference evidence="4 5" key="2">
    <citation type="submission" date="2008-10" db="EMBL/GenBank/DDBJ databases">
        <title>Draft genome sequence of Anaerococcus hydrogenalis (DSM 7454).</title>
        <authorList>
            <person name="Sudarsanam P."/>
            <person name="Ley R."/>
            <person name="Guruge J."/>
            <person name="Turnbaugh P.J."/>
            <person name="Mahowald M."/>
            <person name="Liep D."/>
            <person name="Gordon J."/>
        </authorList>
    </citation>
    <scope>NUCLEOTIDE SEQUENCE [LARGE SCALE GENOMIC DNA]</scope>
    <source>
        <strain evidence="4 5">DSM 7454</strain>
    </source>
</reference>
<gene>
    <name evidence="4" type="ORF">ANHYDRO_01936</name>
</gene>
<name>B6WBF3_9FIRM</name>
<proteinExistence type="predicted"/>
<evidence type="ECO:0000259" key="3">
    <source>
        <dbReference type="PROSITE" id="PS50943"/>
    </source>
</evidence>
<sequence>MKIKEIKKNSPSCPIVASFFKKFPYNNKKGGFMIGEKIKNKRKELNLTQEYLAKELNISRQAVSKWEKGLSEPSMDNLVKLSEIFGVDIKYFKNKDDKENESFISKIFWDFLYAAIGLVFYLIYYFGIMEGALNKNPKQMPFLILTIFLAFSVIAFPQAIKNMGDRLEKIDYFTFSKLVLPIIFIISPFIVFYYIFKKE</sequence>
<accession>B6WBF3</accession>
<dbReference type="InterPro" id="IPR001387">
    <property type="entry name" value="Cro/C1-type_HTH"/>
</dbReference>
<dbReference type="PROSITE" id="PS50943">
    <property type="entry name" value="HTH_CROC1"/>
    <property type="match status" value="1"/>
</dbReference>
<keyword evidence="2" id="KW-0472">Membrane</keyword>
<comment type="caution">
    <text evidence="4">The sequence shown here is derived from an EMBL/GenBank/DDBJ whole genome shotgun (WGS) entry which is preliminary data.</text>
</comment>
<dbReference type="SMART" id="SM00530">
    <property type="entry name" value="HTH_XRE"/>
    <property type="match status" value="1"/>
</dbReference>
<dbReference type="InterPro" id="IPR010982">
    <property type="entry name" value="Lambda_DNA-bd_dom_sf"/>
</dbReference>
<reference evidence="4 5" key="1">
    <citation type="submission" date="2008-09" db="EMBL/GenBank/DDBJ databases">
        <authorList>
            <person name="Fulton L."/>
            <person name="Clifton S."/>
            <person name="Fulton B."/>
            <person name="Xu J."/>
            <person name="Minx P."/>
            <person name="Pepin K.H."/>
            <person name="Johnson M."/>
            <person name="Thiruvilangam P."/>
            <person name="Bhonagiri V."/>
            <person name="Nash W.E."/>
            <person name="Mardis E.R."/>
            <person name="Wilson R.K."/>
        </authorList>
    </citation>
    <scope>NUCLEOTIDE SEQUENCE [LARGE SCALE GENOMIC DNA]</scope>
    <source>
        <strain evidence="4 5">DSM 7454</strain>
    </source>
</reference>
<dbReference type="Proteomes" id="UP000005451">
    <property type="component" value="Unassembled WGS sequence"/>
</dbReference>
<evidence type="ECO:0000256" key="2">
    <source>
        <dbReference type="SAM" id="Phobius"/>
    </source>
</evidence>
<dbReference type="CDD" id="cd00093">
    <property type="entry name" value="HTH_XRE"/>
    <property type="match status" value="1"/>
</dbReference>
<protein>
    <submittedName>
        <fullName evidence="4">DNA-binding helix-turn-helix protein</fullName>
    </submittedName>
</protein>
<dbReference type="EMBL" id="ABXA01000047">
    <property type="protein sequence ID" value="EEB35165.1"/>
    <property type="molecule type" value="Genomic_DNA"/>
</dbReference>
<dbReference type="SUPFAM" id="SSF47413">
    <property type="entry name" value="lambda repressor-like DNA-binding domains"/>
    <property type="match status" value="1"/>
</dbReference>
<evidence type="ECO:0000313" key="4">
    <source>
        <dbReference type="EMBL" id="EEB35165.1"/>
    </source>
</evidence>
<feature type="domain" description="HTH cro/C1-type" evidence="3">
    <location>
        <begin position="38"/>
        <end position="92"/>
    </location>
</feature>
<dbReference type="PANTHER" id="PTHR46558:SF11">
    <property type="entry name" value="HTH-TYPE TRANSCRIPTIONAL REGULATOR XRE"/>
    <property type="match status" value="1"/>
</dbReference>
<dbReference type="eggNOG" id="COG1476">
    <property type="taxonomic scope" value="Bacteria"/>
</dbReference>
<feature type="transmembrane region" description="Helical" evidence="2">
    <location>
        <begin position="140"/>
        <end position="160"/>
    </location>
</feature>
<feature type="transmembrane region" description="Helical" evidence="2">
    <location>
        <begin position="172"/>
        <end position="196"/>
    </location>
</feature>
<dbReference type="AlphaFoldDB" id="B6WBF3"/>
<keyword evidence="1 4" id="KW-0238">DNA-binding</keyword>
<dbReference type="Pfam" id="PF01381">
    <property type="entry name" value="HTH_3"/>
    <property type="match status" value="1"/>
</dbReference>
<keyword evidence="2" id="KW-0812">Transmembrane</keyword>
<evidence type="ECO:0000256" key="1">
    <source>
        <dbReference type="ARBA" id="ARBA00023125"/>
    </source>
</evidence>
<feature type="transmembrane region" description="Helical" evidence="2">
    <location>
        <begin position="107"/>
        <end position="128"/>
    </location>
</feature>
<organism evidence="4 5">
    <name type="scientific">Anaerococcus hydrogenalis DSM 7454</name>
    <dbReference type="NCBI Taxonomy" id="561177"/>
    <lineage>
        <taxon>Bacteria</taxon>
        <taxon>Bacillati</taxon>
        <taxon>Bacillota</taxon>
        <taxon>Tissierellia</taxon>
        <taxon>Tissierellales</taxon>
        <taxon>Peptoniphilaceae</taxon>
        <taxon>Anaerococcus</taxon>
    </lineage>
</organism>